<dbReference type="InterPro" id="IPR014729">
    <property type="entry name" value="Rossmann-like_a/b/a_fold"/>
</dbReference>
<dbReference type="EC" id="2.7.7.15" evidence="9"/>
<keyword evidence="3" id="KW-0808">Transferase</keyword>
<evidence type="ECO:0000256" key="2">
    <source>
        <dbReference type="ARBA" id="ARBA00022516"/>
    </source>
</evidence>
<evidence type="ECO:0000313" key="12">
    <source>
        <dbReference type="EMBL" id="KAK4008629.1"/>
    </source>
</evidence>
<feature type="compositionally biased region" description="Low complexity" evidence="10">
    <location>
        <begin position="298"/>
        <end position="314"/>
    </location>
</feature>
<sequence>MKMTSRKRPHEHEEIKTRTMKSAPPPTFSKVQPAPFSEDEQAVAALDLCDYSVKITLEMAQNDTAHRPVRVYADGIYDLFHQGHARQLMQAKRIFPNVYLIVGVCSDSLTHENKGRTVMDENERYEAVRHCRYVDEVVRDAPWTLDDEFLNKHKIDFVAHDEIPYSAGSSDDIYAHIKARGMFVATERTEGVSTSDVVARIVKDYDVYVRRNLARGYSARELNVGYIKEKTFRLQNKMDELKNKGKKVIENIGEKRQDLIQKWEDKSKEFIGNFLLLFGREGRISHFWNEGKGRIRQALSPPSSPPRSLNASSSSRRHYDSGPPTKMVRYEECADYSSDDGSDGASQDETGDDEVDESRHDGKTLEKAGDVAETNGGTKTAF</sequence>
<gene>
    <name evidence="12" type="ORF">OUZ56_013763</name>
</gene>
<feature type="region of interest" description="Disordered" evidence="10">
    <location>
        <begin position="1"/>
        <end position="29"/>
    </location>
</feature>
<dbReference type="CDD" id="cd02174">
    <property type="entry name" value="CCT"/>
    <property type="match status" value="1"/>
</dbReference>
<dbReference type="PANTHER" id="PTHR10739">
    <property type="entry name" value="CYTIDYLYLTRANSFERASE"/>
    <property type="match status" value="1"/>
</dbReference>
<evidence type="ECO:0000256" key="10">
    <source>
        <dbReference type="SAM" id="MobiDB-lite"/>
    </source>
</evidence>
<protein>
    <recommendedName>
        <fullName evidence="9">choline-phosphate cytidylyltransferase</fullName>
        <ecNumber evidence="9">2.7.7.15</ecNumber>
    </recommendedName>
</protein>
<dbReference type="Gene3D" id="3.40.50.620">
    <property type="entry name" value="HUPs"/>
    <property type="match status" value="1"/>
</dbReference>
<proteinExistence type="inferred from homology"/>
<dbReference type="EMBL" id="JAOYFB010000002">
    <property type="protein sequence ID" value="KAK4008629.1"/>
    <property type="molecule type" value="Genomic_DNA"/>
</dbReference>
<evidence type="ECO:0000313" key="13">
    <source>
        <dbReference type="Proteomes" id="UP001234178"/>
    </source>
</evidence>
<comment type="pathway">
    <text evidence="8">Phospholipid metabolism; phosphatidylcholine biosynthesis; phosphatidylcholine from phosphocholine: step 1/2.</text>
</comment>
<organism evidence="12 13">
    <name type="scientific">Daphnia magna</name>
    <dbReference type="NCBI Taxonomy" id="35525"/>
    <lineage>
        <taxon>Eukaryota</taxon>
        <taxon>Metazoa</taxon>
        <taxon>Ecdysozoa</taxon>
        <taxon>Arthropoda</taxon>
        <taxon>Crustacea</taxon>
        <taxon>Branchiopoda</taxon>
        <taxon>Diplostraca</taxon>
        <taxon>Cladocera</taxon>
        <taxon>Anomopoda</taxon>
        <taxon>Daphniidae</taxon>
        <taxon>Daphnia</taxon>
    </lineage>
</organism>
<evidence type="ECO:0000256" key="9">
    <source>
        <dbReference type="ARBA" id="ARBA00026101"/>
    </source>
</evidence>
<dbReference type="InterPro" id="IPR041723">
    <property type="entry name" value="CCT"/>
</dbReference>
<keyword evidence="6" id="KW-0594">Phospholipid biosynthesis</keyword>
<accession>A0ABQ9Z6V8</accession>
<comment type="similarity">
    <text evidence="1">Belongs to the cytidylyltransferase family.</text>
</comment>
<comment type="caution">
    <text evidence="12">The sequence shown here is derived from an EMBL/GenBank/DDBJ whole genome shotgun (WGS) entry which is preliminary data.</text>
</comment>
<keyword evidence="2" id="KW-0444">Lipid biosynthesis</keyword>
<evidence type="ECO:0000256" key="8">
    <source>
        <dbReference type="ARBA" id="ARBA00025706"/>
    </source>
</evidence>
<evidence type="ECO:0000256" key="6">
    <source>
        <dbReference type="ARBA" id="ARBA00023209"/>
    </source>
</evidence>
<evidence type="ECO:0000256" key="4">
    <source>
        <dbReference type="ARBA" id="ARBA00022695"/>
    </source>
</evidence>
<evidence type="ECO:0000256" key="7">
    <source>
        <dbReference type="ARBA" id="ARBA00023264"/>
    </source>
</evidence>
<evidence type="ECO:0000256" key="1">
    <source>
        <dbReference type="ARBA" id="ARBA00010101"/>
    </source>
</evidence>
<keyword evidence="7" id="KW-1208">Phospholipid metabolism</keyword>
<evidence type="ECO:0000259" key="11">
    <source>
        <dbReference type="Pfam" id="PF01467"/>
    </source>
</evidence>
<dbReference type="SUPFAM" id="SSF52374">
    <property type="entry name" value="Nucleotidylyl transferase"/>
    <property type="match status" value="1"/>
</dbReference>
<feature type="region of interest" description="Disordered" evidence="10">
    <location>
        <begin position="295"/>
        <end position="382"/>
    </location>
</feature>
<evidence type="ECO:0000256" key="5">
    <source>
        <dbReference type="ARBA" id="ARBA00023098"/>
    </source>
</evidence>
<dbReference type="NCBIfam" id="TIGR00125">
    <property type="entry name" value="cyt_tran_rel"/>
    <property type="match status" value="1"/>
</dbReference>
<dbReference type="PANTHER" id="PTHR10739:SF13">
    <property type="entry name" value="CHOLINE-PHOSPHATE CYTIDYLYLTRANSFERASE"/>
    <property type="match status" value="1"/>
</dbReference>
<keyword evidence="5" id="KW-0443">Lipid metabolism</keyword>
<feature type="domain" description="Cytidyltransferase-like" evidence="11">
    <location>
        <begin position="72"/>
        <end position="200"/>
    </location>
</feature>
<dbReference type="InterPro" id="IPR045049">
    <property type="entry name" value="Pcy1-like"/>
</dbReference>
<dbReference type="Proteomes" id="UP001234178">
    <property type="component" value="Unassembled WGS sequence"/>
</dbReference>
<feature type="compositionally biased region" description="Basic and acidic residues" evidence="10">
    <location>
        <begin position="357"/>
        <end position="370"/>
    </location>
</feature>
<keyword evidence="13" id="KW-1185">Reference proteome</keyword>
<evidence type="ECO:0000256" key="3">
    <source>
        <dbReference type="ARBA" id="ARBA00022679"/>
    </source>
</evidence>
<dbReference type="Pfam" id="PF01467">
    <property type="entry name" value="CTP_transf_like"/>
    <property type="match status" value="1"/>
</dbReference>
<name>A0ABQ9Z6V8_9CRUS</name>
<keyword evidence="4" id="KW-0548">Nucleotidyltransferase</keyword>
<feature type="compositionally biased region" description="Acidic residues" evidence="10">
    <location>
        <begin position="333"/>
        <end position="342"/>
    </location>
</feature>
<reference evidence="12 13" key="1">
    <citation type="journal article" date="2023" name="Nucleic Acids Res.">
        <title>The hologenome of Daphnia magna reveals possible DNA methylation and microbiome-mediated evolution of the host genome.</title>
        <authorList>
            <person name="Chaturvedi A."/>
            <person name="Li X."/>
            <person name="Dhandapani V."/>
            <person name="Marshall H."/>
            <person name="Kissane S."/>
            <person name="Cuenca-Cambronero M."/>
            <person name="Asole G."/>
            <person name="Calvet F."/>
            <person name="Ruiz-Romero M."/>
            <person name="Marangio P."/>
            <person name="Guigo R."/>
            <person name="Rago D."/>
            <person name="Mirbahai L."/>
            <person name="Eastwood N."/>
            <person name="Colbourne J.K."/>
            <person name="Zhou J."/>
            <person name="Mallon E."/>
            <person name="Orsini L."/>
        </authorList>
    </citation>
    <scope>NUCLEOTIDE SEQUENCE [LARGE SCALE GENOMIC DNA]</scope>
    <source>
        <strain evidence="12">LRV0_1</strain>
    </source>
</reference>
<dbReference type="InterPro" id="IPR004821">
    <property type="entry name" value="Cyt_trans-like"/>
</dbReference>